<evidence type="ECO:0000313" key="2">
    <source>
        <dbReference type="Proteomes" id="UP000324222"/>
    </source>
</evidence>
<organism evidence="1 2">
    <name type="scientific">Portunus trituberculatus</name>
    <name type="common">Swimming crab</name>
    <name type="synonym">Neptunus trituberculatus</name>
    <dbReference type="NCBI Taxonomy" id="210409"/>
    <lineage>
        <taxon>Eukaryota</taxon>
        <taxon>Metazoa</taxon>
        <taxon>Ecdysozoa</taxon>
        <taxon>Arthropoda</taxon>
        <taxon>Crustacea</taxon>
        <taxon>Multicrustacea</taxon>
        <taxon>Malacostraca</taxon>
        <taxon>Eumalacostraca</taxon>
        <taxon>Eucarida</taxon>
        <taxon>Decapoda</taxon>
        <taxon>Pleocyemata</taxon>
        <taxon>Brachyura</taxon>
        <taxon>Eubrachyura</taxon>
        <taxon>Portunoidea</taxon>
        <taxon>Portunidae</taxon>
        <taxon>Portuninae</taxon>
        <taxon>Portunus</taxon>
    </lineage>
</organism>
<proteinExistence type="predicted"/>
<gene>
    <name evidence="1" type="ORF">E2C01_025573</name>
</gene>
<dbReference type="Proteomes" id="UP000324222">
    <property type="component" value="Unassembled WGS sequence"/>
</dbReference>
<reference evidence="1 2" key="1">
    <citation type="submission" date="2019-05" db="EMBL/GenBank/DDBJ databases">
        <title>Another draft genome of Portunus trituberculatus and its Hox gene families provides insights of decapod evolution.</title>
        <authorList>
            <person name="Jeong J.-H."/>
            <person name="Song I."/>
            <person name="Kim S."/>
            <person name="Choi T."/>
            <person name="Kim D."/>
            <person name="Ryu S."/>
            <person name="Kim W."/>
        </authorList>
    </citation>
    <scope>NUCLEOTIDE SEQUENCE [LARGE SCALE GENOMIC DNA]</scope>
    <source>
        <tissue evidence="1">Muscle</tissue>
    </source>
</reference>
<accession>A0A5B7EGS8</accession>
<sequence>MKLNWSSALRQSLTRRASAGSWRRVEVITRCSLHTPRRGFLPTLAQNSTPVFVCVVSVVIYQTTASLSTGRLPFSTFRDPEAFRRLPSDSRRL</sequence>
<keyword evidence="2" id="KW-1185">Reference proteome</keyword>
<evidence type="ECO:0000313" key="1">
    <source>
        <dbReference type="EMBL" id="MPC32263.1"/>
    </source>
</evidence>
<dbReference type="AlphaFoldDB" id="A0A5B7EGS8"/>
<name>A0A5B7EGS8_PORTR</name>
<protein>
    <submittedName>
        <fullName evidence="1">Uncharacterized protein</fullName>
    </submittedName>
</protein>
<comment type="caution">
    <text evidence="1">The sequence shown here is derived from an EMBL/GenBank/DDBJ whole genome shotgun (WGS) entry which is preliminary data.</text>
</comment>
<dbReference type="EMBL" id="VSRR010002596">
    <property type="protein sequence ID" value="MPC32263.1"/>
    <property type="molecule type" value="Genomic_DNA"/>
</dbReference>